<comment type="caution">
    <text evidence="2">The sequence shown here is derived from an EMBL/GenBank/DDBJ whole genome shotgun (WGS) entry which is preliminary data.</text>
</comment>
<evidence type="ECO:0000313" key="3">
    <source>
        <dbReference type="Proteomes" id="UP001165289"/>
    </source>
</evidence>
<evidence type="ECO:0008006" key="4">
    <source>
        <dbReference type="Google" id="ProtNLM"/>
    </source>
</evidence>
<sequence>MISQQGDTSSLPRYDLYECYMCGDKFDSELAKDNHMGTCMVADGPNSLDSSLDPVRALHRQSVNRANLDNTSPPHQLTRNISHPPKNDFSAPVGSTRMDVAIPPYIPEDYSQALEGEMFRQIHFPPKQKPTPAGRDLVSSSNHQIAPYVQEGPRNKLFQTNAVRSSCPPPPPPSEPGQLPFKQNHTPITRHASDSRFRDIEIRSPPSYTVDTNSPTNPLIQPKLVPRTNFRESHQPEVELIQQHHEVPYTRSQPRDNTKGDKFEVKLLWQKQQPTLERNLEYLDMKDTEHPITLRWEYRKELFIASAKLSAGEHRGSLVIPDSDAVVYEVQPFTVSQFSISVQEIKLELSDIAPQYKKKEPLKKPIYSEIDLASKHLANLRRGEHPPYLPERRATLSGTDNPVIPVTRQEDRSRVEVNVLSPTIEYSPIQSIERPDIPPKYREEIPKYQLEANPQTVKPFKIVREERRATISGQSPPVFKSTLPRHEERVSVVLNSPPQDHPLPPPRIKPSVTTEITEKSREELEQKRQIDALILNLKTELANVKTEREEI</sequence>
<dbReference type="EMBL" id="JAKMXF010000022">
    <property type="protein sequence ID" value="KAI6660819.1"/>
    <property type="molecule type" value="Genomic_DNA"/>
</dbReference>
<accession>A0AAV7KKE9</accession>
<feature type="compositionally biased region" description="Polar residues" evidence="1">
    <location>
        <begin position="66"/>
        <end position="81"/>
    </location>
</feature>
<feature type="compositionally biased region" description="Basic and acidic residues" evidence="1">
    <location>
        <begin position="382"/>
        <end position="394"/>
    </location>
</feature>
<name>A0AAV7KKE9_9METZ</name>
<organism evidence="2 3">
    <name type="scientific">Oopsacas minuta</name>
    <dbReference type="NCBI Taxonomy" id="111878"/>
    <lineage>
        <taxon>Eukaryota</taxon>
        <taxon>Metazoa</taxon>
        <taxon>Porifera</taxon>
        <taxon>Hexactinellida</taxon>
        <taxon>Hexasterophora</taxon>
        <taxon>Lyssacinosida</taxon>
        <taxon>Leucopsacidae</taxon>
        <taxon>Oopsacas</taxon>
    </lineage>
</organism>
<gene>
    <name evidence="2" type="ORF">LOD99_13546</name>
</gene>
<dbReference type="Proteomes" id="UP001165289">
    <property type="component" value="Unassembled WGS sequence"/>
</dbReference>
<evidence type="ECO:0000256" key="1">
    <source>
        <dbReference type="SAM" id="MobiDB-lite"/>
    </source>
</evidence>
<keyword evidence="3" id="KW-1185">Reference proteome</keyword>
<reference evidence="2 3" key="1">
    <citation type="journal article" date="2023" name="BMC Biol.">
        <title>The compact genome of the sponge Oopsacas minuta (Hexactinellida) is lacking key metazoan core genes.</title>
        <authorList>
            <person name="Santini S."/>
            <person name="Schenkelaars Q."/>
            <person name="Jourda C."/>
            <person name="Duchesne M."/>
            <person name="Belahbib H."/>
            <person name="Rocher C."/>
            <person name="Selva M."/>
            <person name="Riesgo A."/>
            <person name="Vervoort M."/>
            <person name="Leys S.P."/>
            <person name="Kodjabachian L."/>
            <person name="Le Bivic A."/>
            <person name="Borchiellini C."/>
            <person name="Claverie J.M."/>
            <person name="Renard E."/>
        </authorList>
    </citation>
    <scope>NUCLEOTIDE SEQUENCE [LARGE SCALE GENOMIC DNA]</scope>
    <source>
        <strain evidence="2">SPO-2</strain>
    </source>
</reference>
<feature type="region of interest" description="Disordered" evidence="1">
    <location>
        <begin position="382"/>
        <end position="404"/>
    </location>
</feature>
<protein>
    <recommendedName>
        <fullName evidence="4">C2H2-type domain-containing protein</fullName>
    </recommendedName>
</protein>
<proteinExistence type="predicted"/>
<feature type="region of interest" description="Disordered" evidence="1">
    <location>
        <begin position="161"/>
        <end position="196"/>
    </location>
</feature>
<feature type="region of interest" description="Disordered" evidence="1">
    <location>
        <begin position="66"/>
        <end position="87"/>
    </location>
</feature>
<feature type="non-terminal residue" evidence="2">
    <location>
        <position position="551"/>
    </location>
</feature>
<evidence type="ECO:0000313" key="2">
    <source>
        <dbReference type="EMBL" id="KAI6660819.1"/>
    </source>
</evidence>
<dbReference type="AlphaFoldDB" id="A0AAV7KKE9"/>